<reference evidence="3" key="1">
    <citation type="submission" date="2019-08" db="EMBL/GenBank/DDBJ databases">
        <authorList>
            <person name="Kucharzyk K."/>
            <person name="Murdoch R.W."/>
            <person name="Higgins S."/>
            <person name="Loffler F."/>
        </authorList>
    </citation>
    <scope>NUCLEOTIDE SEQUENCE</scope>
</reference>
<protein>
    <submittedName>
        <fullName evidence="3">Bifunctional xylanase/deacetylase</fullName>
    </submittedName>
</protein>
<keyword evidence="3" id="KW-0326">Glycosidase</keyword>
<keyword evidence="3" id="KW-0119">Carbohydrate metabolism</keyword>
<accession>A0A645EM55</accession>
<keyword evidence="3" id="KW-0378">Hydrolase</keyword>
<dbReference type="PROSITE" id="PS51677">
    <property type="entry name" value="NODB"/>
    <property type="match status" value="1"/>
</dbReference>
<organism evidence="3">
    <name type="scientific">bioreactor metagenome</name>
    <dbReference type="NCBI Taxonomy" id="1076179"/>
    <lineage>
        <taxon>unclassified sequences</taxon>
        <taxon>metagenomes</taxon>
        <taxon>ecological metagenomes</taxon>
    </lineage>
</organism>
<dbReference type="GO" id="GO:0016810">
    <property type="term" value="F:hydrolase activity, acting on carbon-nitrogen (but not peptide) bonds"/>
    <property type="evidence" value="ECO:0007669"/>
    <property type="project" value="InterPro"/>
</dbReference>
<feature type="domain" description="NodB homology" evidence="2">
    <location>
        <begin position="45"/>
        <end position="231"/>
    </location>
</feature>
<evidence type="ECO:0000256" key="1">
    <source>
        <dbReference type="SAM" id="Phobius"/>
    </source>
</evidence>
<keyword evidence="1" id="KW-1133">Transmembrane helix</keyword>
<keyword evidence="1" id="KW-0812">Transmembrane</keyword>
<dbReference type="SUPFAM" id="SSF88713">
    <property type="entry name" value="Glycoside hydrolase/deacetylase"/>
    <property type="match status" value="1"/>
</dbReference>
<keyword evidence="1" id="KW-0472">Membrane</keyword>
<evidence type="ECO:0000313" key="3">
    <source>
        <dbReference type="EMBL" id="MPN02887.1"/>
    </source>
</evidence>
<feature type="transmembrane region" description="Helical" evidence="1">
    <location>
        <begin position="7"/>
        <end position="26"/>
    </location>
</feature>
<sequence length="248" mass="29387">MEIKKRYIFIYGILVTILLMGCLIFTSNNKVKADPIDLTEEENEKIIYLTFDDGPSILTNNILDILKEKNIKATFFLIGNQISDQKAVVKRIYKKGHSIGLHTYSHNYKRIYSSKENFINEMLKCQNEIYNIVGIKPDVIRFPWGSHKKLNQNFLNMLHKNNFRVYDWNAFMSDGINYKTPVNKLYMEATKTTITKHPIILLMHCDYMHKNTCKALPMVIEYYKRKGYEFKIIEEDTPEQFFPFKIKR</sequence>
<dbReference type="GO" id="GO:0045493">
    <property type="term" value="P:xylan catabolic process"/>
    <property type="evidence" value="ECO:0007669"/>
    <property type="project" value="UniProtKB-KW"/>
</dbReference>
<dbReference type="AlphaFoldDB" id="A0A645EM55"/>
<gene>
    <name evidence="3" type="ORF">SDC9_150108</name>
</gene>
<dbReference type="PANTHER" id="PTHR10587">
    <property type="entry name" value="GLYCOSYL TRANSFERASE-RELATED"/>
    <property type="match status" value="1"/>
</dbReference>
<keyword evidence="3" id="KW-0624">Polysaccharide degradation</keyword>
<dbReference type="Gene3D" id="3.20.20.370">
    <property type="entry name" value="Glycoside hydrolase/deacetylase"/>
    <property type="match status" value="1"/>
</dbReference>
<dbReference type="PROSITE" id="PS51257">
    <property type="entry name" value="PROKAR_LIPOPROTEIN"/>
    <property type="match status" value="1"/>
</dbReference>
<dbReference type="PANTHER" id="PTHR10587:SF125">
    <property type="entry name" value="POLYSACCHARIDE DEACETYLASE YHEN-RELATED"/>
    <property type="match status" value="1"/>
</dbReference>
<dbReference type="EMBL" id="VSSQ01048842">
    <property type="protein sequence ID" value="MPN02887.1"/>
    <property type="molecule type" value="Genomic_DNA"/>
</dbReference>
<dbReference type="CDD" id="cd10944">
    <property type="entry name" value="CE4_SmPgdA_like"/>
    <property type="match status" value="1"/>
</dbReference>
<proteinExistence type="predicted"/>
<keyword evidence="3" id="KW-0858">Xylan degradation</keyword>
<dbReference type="Pfam" id="PF01522">
    <property type="entry name" value="Polysacc_deac_1"/>
    <property type="match status" value="1"/>
</dbReference>
<comment type="caution">
    <text evidence="3">The sequence shown here is derived from an EMBL/GenBank/DDBJ whole genome shotgun (WGS) entry which is preliminary data.</text>
</comment>
<dbReference type="InterPro" id="IPR011330">
    <property type="entry name" value="Glyco_hydro/deAcase_b/a-brl"/>
</dbReference>
<dbReference type="InterPro" id="IPR050248">
    <property type="entry name" value="Polysacc_deacetylase_ArnD"/>
</dbReference>
<name>A0A645EM55_9ZZZZ</name>
<dbReference type="GO" id="GO:0016798">
    <property type="term" value="F:hydrolase activity, acting on glycosyl bonds"/>
    <property type="evidence" value="ECO:0007669"/>
    <property type="project" value="UniProtKB-KW"/>
</dbReference>
<dbReference type="InterPro" id="IPR002509">
    <property type="entry name" value="NODB_dom"/>
</dbReference>
<evidence type="ECO:0000259" key="2">
    <source>
        <dbReference type="PROSITE" id="PS51677"/>
    </source>
</evidence>